<dbReference type="FunFam" id="3.20.20.360:FF:000001">
    <property type="entry name" value="Malate synthase"/>
    <property type="match status" value="1"/>
</dbReference>
<dbReference type="PIRSF" id="PIRSF001363">
    <property type="entry name" value="Malate_synth"/>
    <property type="match status" value="1"/>
</dbReference>
<dbReference type="Proteomes" id="UP000092321">
    <property type="component" value="Unassembled WGS sequence"/>
</dbReference>
<dbReference type="FunFam" id="1.20.1220.12:FF:000001">
    <property type="entry name" value="Malate synthase"/>
    <property type="match status" value="1"/>
</dbReference>
<dbReference type="InterPro" id="IPR001465">
    <property type="entry name" value="Malate_synthase_TIM"/>
</dbReference>
<evidence type="ECO:0000313" key="15">
    <source>
        <dbReference type="Proteomes" id="UP000092321"/>
    </source>
</evidence>
<evidence type="ECO:0000256" key="9">
    <source>
        <dbReference type="ARBA" id="ARBA00062394"/>
    </source>
</evidence>
<feature type="domain" description="Malate synthase N-terminal" evidence="12">
    <location>
        <begin position="23"/>
        <end position="67"/>
    </location>
</feature>
<evidence type="ECO:0000256" key="3">
    <source>
        <dbReference type="ARBA" id="ARBA00012636"/>
    </source>
</evidence>
<protein>
    <recommendedName>
        <fullName evidence="3">malate synthase</fullName>
        <ecNumber evidence="3">2.3.3.9</ecNumber>
    </recommendedName>
</protein>
<dbReference type="InterPro" id="IPR006252">
    <property type="entry name" value="Malate_synthA"/>
</dbReference>
<evidence type="ECO:0000256" key="8">
    <source>
        <dbReference type="ARBA" id="ARBA00047918"/>
    </source>
</evidence>
<evidence type="ECO:0000259" key="11">
    <source>
        <dbReference type="Pfam" id="PF01274"/>
    </source>
</evidence>
<comment type="similarity">
    <text evidence="2">Belongs to the malate synthase family.</text>
</comment>
<dbReference type="InterPro" id="IPR048355">
    <property type="entry name" value="MS_C"/>
</dbReference>
<evidence type="ECO:0000256" key="4">
    <source>
        <dbReference type="ARBA" id="ARBA00022435"/>
    </source>
</evidence>
<keyword evidence="4" id="KW-0329">Glyoxylate bypass</keyword>
<keyword evidence="5" id="KW-0816">Tricarboxylic acid cycle</keyword>
<evidence type="ECO:0000313" key="14">
    <source>
        <dbReference type="EMBL" id="OBA25892.1"/>
    </source>
</evidence>
<dbReference type="EMBL" id="LXPE01000035">
    <property type="protein sequence ID" value="OBA25892.1"/>
    <property type="molecule type" value="Genomic_DNA"/>
</dbReference>
<dbReference type="InterPro" id="IPR044856">
    <property type="entry name" value="Malate_synth_C_sf"/>
</dbReference>
<comment type="catalytic activity">
    <reaction evidence="8">
        <text>glyoxylate + acetyl-CoA + H2O = (S)-malate + CoA + H(+)</text>
        <dbReference type="Rhea" id="RHEA:18181"/>
        <dbReference type="ChEBI" id="CHEBI:15377"/>
        <dbReference type="ChEBI" id="CHEBI:15378"/>
        <dbReference type="ChEBI" id="CHEBI:15589"/>
        <dbReference type="ChEBI" id="CHEBI:36655"/>
        <dbReference type="ChEBI" id="CHEBI:57287"/>
        <dbReference type="ChEBI" id="CHEBI:57288"/>
        <dbReference type="EC" id="2.3.3.9"/>
    </reaction>
</comment>
<name>A0A1B7TAY2_9ASCO</name>
<gene>
    <name evidence="14" type="ORF">HANVADRAFT_53564</name>
</gene>
<feature type="domain" description="Malate synthase TIM barrel" evidence="11">
    <location>
        <begin position="186"/>
        <end position="421"/>
    </location>
</feature>
<dbReference type="Pfam" id="PF01274">
    <property type="entry name" value="MS_TIM-barrel"/>
    <property type="match status" value="1"/>
</dbReference>
<dbReference type="PANTHER" id="PTHR42902:SF1">
    <property type="entry name" value="MALATE SYNTHASE 1-RELATED"/>
    <property type="match status" value="1"/>
</dbReference>
<keyword evidence="15" id="KW-1185">Reference proteome</keyword>
<dbReference type="GO" id="GO:0004474">
    <property type="term" value="F:malate synthase activity"/>
    <property type="evidence" value="ECO:0007669"/>
    <property type="project" value="UniProtKB-EC"/>
</dbReference>
<evidence type="ECO:0000259" key="12">
    <source>
        <dbReference type="Pfam" id="PF20656"/>
    </source>
</evidence>
<feature type="active site" description="Proton acceptor" evidence="10">
    <location>
        <position position="190"/>
    </location>
</feature>
<dbReference type="Pfam" id="PF20656">
    <property type="entry name" value="MS_N"/>
    <property type="match status" value="1"/>
</dbReference>
<sequence>MPVKINLNDVQILGKLSTNQVYPSETTRYDILTKGCLEFLVILHRTFNKPLQKLLNDRTILQSKLNACASTEEIVQLMTNSLQIQELRQDSTVPKFKGITDLGKGLERRHCEITGPPKRNMLVNALNTVNADCYMVDFEDSSSPTWDNMIDGQVHLYDAIRNQINYKNEVNGKDYKLLDEFIKLRTVLVRPRGLHLSEKHLLIDGEPISASLFDFGVFFYHNALKLIADGKGPYFYIPKLEHHLEAKFWDNVFNVAQDLLQIPRGTIRCTILIETLPAAFQLHEIIFQLRNHISGLNCGRYDYMFSTIKTLQNHKQHILPNRDIVTMGVPFMSAYALQLPKVCHFYGISSIGGMAAQLKSEEAILKVIEDKTRELERGFDGSWSATPALCEYVAEVFNKMLTPNQIHIIPETDIVLNSQLVDTVIPGSKITEEGIRANIEIGLRYMEAWVRGNGCIAINNLMEDAATAEVSAKMLWQWVKHSAVLENKTVVTQELVKKILDDETEVLIKESLHKGDKGNKYELVSKILEKEIFDEKFSDFITLPLYEQVLTLESEPISINTLKK</sequence>
<dbReference type="GO" id="GO:0005782">
    <property type="term" value="C:peroxisomal matrix"/>
    <property type="evidence" value="ECO:0007669"/>
    <property type="project" value="UniProtKB-SubCell"/>
</dbReference>
<dbReference type="InterPro" id="IPR046363">
    <property type="entry name" value="MS_N_TIM-barrel_dom"/>
</dbReference>
<evidence type="ECO:0000256" key="10">
    <source>
        <dbReference type="PIRSR" id="PIRSR001363-1"/>
    </source>
</evidence>
<dbReference type="Gene3D" id="1.20.1220.12">
    <property type="entry name" value="Malate synthase, domain III"/>
    <property type="match status" value="1"/>
</dbReference>
<dbReference type="InterPro" id="IPR048356">
    <property type="entry name" value="MS_N"/>
</dbReference>
<feature type="active site" description="Proton donor" evidence="10">
    <location>
        <position position="464"/>
    </location>
</feature>
<comment type="subcellular location">
    <subcellularLocation>
        <location evidence="1">Peroxisome matrix</location>
    </subcellularLocation>
</comment>
<comment type="subunit">
    <text evidence="9">Interacts with PEX9.</text>
</comment>
<keyword evidence="6" id="KW-0808">Transferase</keyword>
<feature type="domain" description="Malate synthase C-terminal" evidence="13">
    <location>
        <begin position="429"/>
        <end position="549"/>
    </location>
</feature>
<evidence type="ECO:0000256" key="7">
    <source>
        <dbReference type="ARBA" id="ARBA00023140"/>
    </source>
</evidence>
<dbReference type="PANTHER" id="PTHR42902">
    <property type="entry name" value="MALATE SYNTHASE"/>
    <property type="match status" value="1"/>
</dbReference>
<evidence type="ECO:0000256" key="2">
    <source>
        <dbReference type="ARBA" id="ARBA00006394"/>
    </source>
</evidence>
<proteinExistence type="inferred from homology"/>
<accession>A0A1B7TAY2</accession>
<dbReference type="NCBIfam" id="TIGR01344">
    <property type="entry name" value="malate_syn_A"/>
    <property type="match status" value="1"/>
</dbReference>
<dbReference type="OrthoDB" id="186072at2759"/>
<comment type="caution">
    <text evidence="14">The sequence shown here is derived from an EMBL/GenBank/DDBJ whole genome shotgun (WGS) entry which is preliminary data.</text>
</comment>
<dbReference type="AlphaFoldDB" id="A0A1B7TAY2"/>
<dbReference type="EC" id="2.3.3.9" evidence="3"/>
<dbReference type="GO" id="GO:0006097">
    <property type="term" value="P:glyoxylate cycle"/>
    <property type="evidence" value="ECO:0007669"/>
    <property type="project" value="UniProtKB-KW"/>
</dbReference>
<evidence type="ECO:0000256" key="5">
    <source>
        <dbReference type="ARBA" id="ARBA00022532"/>
    </source>
</evidence>
<dbReference type="Pfam" id="PF20659">
    <property type="entry name" value="MS_C"/>
    <property type="match status" value="1"/>
</dbReference>
<dbReference type="GO" id="GO:0006099">
    <property type="term" value="P:tricarboxylic acid cycle"/>
    <property type="evidence" value="ECO:0007669"/>
    <property type="project" value="UniProtKB-KW"/>
</dbReference>
<organism evidence="14 15">
    <name type="scientific">Hanseniaspora valbyensis NRRL Y-1626</name>
    <dbReference type="NCBI Taxonomy" id="766949"/>
    <lineage>
        <taxon>Eukaryota</taxon>
        <taxon>Fungi</taxon>
        <taxon>Dikarya</taxon>
        <taxon>Ascomycota</taxon>
        <taxon>Saccharomycotina</taxon>
        <taxon>Saccharomycetes</taxon>
        <taxon>Saccharomycodales</taxon>
        <taxon>Saccharomycodaceae</taxon>
        <taxon>Hanseniaspora</taxon>
    </lineage>
</organism>
<keyword evidence="7" id="KW-0576">Peroxisome</keyword>
<reference evidence="15" key="1">
    <citation type="journal article" date="2016" name="Proc. Natl. Acad. Sci. U.S.A.">
        <title>Comparative genomics of biotechnologically important yeasts.</title>
        <authorList>
            <person name="Riley R."/>
            <person name="Haridas S."/>
            <person name="Wolfe K.H."/>
            <person name="Lopes M.R."/>
            <person name="Hittinger C.T."/>
            <person name="Goeker M."/>
            <person name="Salamov A.A."/>
            <person name="Wisecaver J.H."/>
            <person name="Long T.M."/>
            <person name="Calvey C.H."/>
            <person name="Aerts A.L."/>
            <person name="Barry K.W."/>
            <person name="Choi C."/>
            <person name="Clum A."/>
            <person name="Coughlan A.Y."/>
            <person name="Deshpande S."/>
            <person name="Douglass A.P."/>
            <person name="Hanson S.J."/>
            <person name="Klenk H.-P."/>
            <person name="LaButti K.M."/>
            <person name="Lapidus A."/>
            <person name="Lindquist E.A."/>
            <person name="Lipzen A.M."/>
            <person name="Meier-Kolthoff J.P."/>
            <person name="Ohm R.A."/>
            <person name="Otillar R.P."/>
            <person name="Pangilinan J.L."/>
            <person name="Peng Y."/>
            <person name="Rokas A."/>
            <person name="Rosa C.A."/>
            <person name="Scheuner C."/>
            <person name="Sibirny A.A."/>
            <person name="Slot J.C."/>
            <person name="Stielow J.B."/>
            <person name="Sun H."/>
            <person name="Kurtzman C.P."/>
            <person name="Blackwell M."/>
            <person name="Grigoriev I.V."/>
            <person name="Jeffries T.W."/>
        </authorList>
    </citation>
    <scope>NUCLEOTIDE SEQUENCE [LARGE SCALE GENOMIC DNA]</scope>
    <source>
        <strain evidence="15">NRRL Y-1626</strain>
    </source>
</reference>
<evidence type="ECO:0000259" key="13">
    <source>
        <dbReference type="Pfam" id="PF20659"/>
    </source>
</evidence>
<dbReference type="SUPFAM" id="SSF51645">
    <property type="entry name" value="Malate synthase G"/>
    <property type="match status" value="1"/>
</dbReference>
<dbReference type="InterPro" id="IPR011076">
    <property type="entry name" value="Malate_synth_sf"/>
</dbReference>
<dbReference type="Gene3D" id="3.20.20.360">
    <property type="entry name" value="Malate synthase, domain 3"/>
    <property type="match status" value="1"/>
</dbReference>
<evidence type="ECO:0000256" key="1">
    <source>
        <dbReference type="ARBA" id="ARBA00004253"/>
    </source>
</evidence>
<evidence type="ECO:0000256" key="6">
    <source>
        <dbReference type="ARBA" id="ARBA00022679"/>
    </source>
</evidence>